<accession>A0A6B2L3W4</accession>
<reference evidence="7" key="1">
    <citation type="journal article" date="2020" name="J. Eukaryot. Microbiol.">
        <title>De novo Sequencing, Assembly and Annotation of the Transcriptome for the Free-Living Testate Amoeba Arcella intermedia.</title>
        <authorList>
            <person name="Ribeiro G.M."/>
            <person name="Porfirio-Sousa A.L."/>
            <person name="Maurer-Alcala X.X."/>
            <person name="Katz L.A."/>
            <person name="Lahr D.J.G."/>
        </authorList>
    </citation>
    <scope>NUCLEOTIDE SEQUENCE</scope>
</reference>
<proteinExistence type="predicted"/>
<evidence type="ECO:0000256" key="4">
    <source>
        <dbReference type="ARBA" id="ARBA00023002"/>
    </source>
</evidence>
<dbReference type="InterPro" id="IPR019601">
    <property type="entry name" value="Oxoglutarate/Fe-dep_Oase_C"/>
</dbReference>
<dbReference type="GO" id="GO:0031418">
    <property type="term" value="F:L-ascorbic acid binding"/>
    <property type="evidence" value="ECO:0007669"/>
    <property type="project" value="UniProtKB-KW"/>
</dbReference>
<dbReference type="Gene3D" id="2.60.120.620">
    <property type="entry name" value="q2cbj1_9rhob like domain"/>
    <property type="match status" value="2"/>
</dbReference>
<sequence>MDALRELKSEKWFKKRNDLYTFKQTDDFKNTTKPTLRDFRSSLISDEFLSFLTSITNIEFNGNIDLAGQHYQRGGNLLCHDDELDGRRIAFIWYLVDPSWSEKDGGEFCLYGNDGGQPEVDYCNKVVPEWNMVVFFETTPTTWHQVAEVLSNQDRYTISGWFHGSVIPRPPFLAEPPVPELLLDQLPSGFQIADYIDPQYLVEETQNLLKKRFGKDSSIGLCDFLKQEKYDLIFNELRSSQWKVIGPPTRRYYGSLGRPKGERETGEVLQLKNFLKSKEMILFLQKITGLKIIASEEGEVRCFSAQNYTLVHDNEHQHKTFGLDLSLGFQDPALEWDDEFGGYTTYMDEKTELIALPPQPNVLCLVYRDVGCMKFVKFLTSQSPCKHYDFINTFKTLDEGDDEEDEEDDQDEDSEEDEEPEQLDEDQEQQEDPEGQQD</sequence>
<evidence type="ECO:0000313" key="7">
    <source>
        <dbReference type="EMBL" id="NDV31577.1"/>
    </source>
</evidence>
<evidence type="ECO:0000256" key="5">
    <source>
        <dbReference type="SAM" id="MobiDB-lite"/>
    </source>
</evidence>
<keyword evidence="2" id="KW-0847">Vitamin C</keyword>
<dbReference type="AlphaFoldDB" id="A0A6B2L3W4"/>
<feature type="region of interest" description="Disordered" evidence="5">
    <location>
        <begin position="396"/>
        <end position="438"/>
    </location>
</feature>
<dbReference type="GO" id="GO:0031543">
    <property type="term" value="F:peptidyl-proline dioxygenase activity"/>
    <property type="evidence" value="ECO:0007669"/>
    <property type="project" value="TreeGrafter"/>
</dbReference>
<dbReference type="InterPro" id="IPR039558">
    <property type="entry name" value="TPA1/OFD1_N"/>
</dbReference>
<dbReference type="SMART" id="SM00702">
    <property type="entry name" value="P4Hc"/>
    <property type="match status" value="1"/>
</dbReference>
<dbReference type="GO" id="GO:0005506">
    <property type="term" value="F:iron ion binding"/>
    <property type="evidence" value="ECO:0007669"/>
    <property type="project" value="InterPro"/>
</dbReference>
<dbReference type="PANTHER" id="PTHR12117">
    <property type="entry name" value="HISTONE ACETYLTRANSFERASE COMPLEX"/>
    <property type="match status" value="1"/>
</dbReference>
<dbReference type="GO" id="GO:0005737">
    <property type="term" value="C:cytoplasm"/>
    <property type="evidence" value="ECO:0007669"/>
    <property type="project" value="TreeGrafter"/>
</dbReference>
<keyword evidence="4" id="KW-0560">Oxidoreductase</keyword>
<dbReference type="Pfam" id="PF13661">
    <property type="entry name" value="2OG-FeII_Oxy_4"/>
    <property type="match status" value="1"/>
</dbReference>
<evidence type="ECO:0000256" key="3">
    <source>
        <dbReference type="ARBA" id="ARBA00022964"/>
    </source>
</evidence>
<organism evidence="7">
    <name type="scientific">Arcella intermedia</name>
    <dbReference type="NCBI Taxonomy" id="1963864"/>
    <lineage>
        <taxon>Eukaryota</taxon>
        <taxon>Amoebozoa</taxon>
        <taxon>Tubulinea</taxon>
        <taxon>Elardia</taxon>
        <taxon>Arcellinida</taxon>
        <taxon>Sphaerothecina</taxon>
        <taxon>Arcellidae</taxon>
        <taxon>Arcella</taxon>
    </lineage>
</organism>
<name>A0A6B2L3W4_9EUKA</name>
<feature type="compositionally biased region" description="Acidic residues" evidence="5">
    <location>
        <begin position="399"/>
        <end position="438"/>
    </location>
</feature>
<evidence type="ECO:0000256" key="1">
    <source>
        <dbReference type="ARBA" id="ARBA00001961"/>
    </source>
</evidence>
<evidence type="ECO:0000259" key="6">
    <source>
        <dbReference type="SMART" id="SM00702"/>
    </source>
</evidence>
<dbReference type="Pfam" id="PF10637">
    <property type="entry name" value="Ofd1_CTDD"/>
    <property type="match status" value="1"/>
</dbReference>
<keyword evidence="3" id="KW-0223">Dioxygenase</keyword>
<dbReference type="InterPro" id="IPR051842">
    <property type="entry name" value="uS12_prolyl_hydroxylase"/>
</dbReference>
<comment type="cofactor">
    <cofactor evidence="1">
        <name>L-ascorbate</name>
        <dbReference type="ChEBI" id="CHEBI:38290"/>
    </cofactor>
</comment>
<evidence type="ECO:0000256" key="2">
    <source>
        <dbReference type="ARBA" id="ARBA00022896"/>
    </source>
</evidence>
<dbReference type="GO" id="GO:0006449">
    <property type="term" value="P:regulation of translational termination"/>
    <property type="evidence" value="ECO:0007669"/>
    <property type="project" value="TreeGrafter"/>
</dbReference>
<protein>
    <recommendedName>
        <fullName evidence="6">Prolyl 4-hydroxylase alpha subunit domain-containing protein</fullName>
    </recommendedName>
</protein>
<dbReference type="PANTHER" id="PTHR12117:SF0">
    <property type="entry name" value="PROLYL 3-HYDROXYLASE OGFOD1"/>
    <property type="match status" value="1"/>
</dbReference>
<feature type="domain" description="Prolyl 4-hydroxylase alpha subunit" evidence="6">
    <location>
        <begin position="1"/>
        <end position="163"/>
    </location>
</feature>
<dbReference type="InterPro" id="IPR006620">
    <property type="entry name" value="Pro_4_hyd_alph"/>
</dbReference>
<dbReference type="EMBL" id="GIBP01002608">
    <property type="protein sequence ID" value="NDV31577.1"/>
    <property type="molecule type" value="Transcribed_RNA"/>
</dbReference>